<comment type="caution">
    <text evidence="8">The sequence shown here is derived from an EMBL/GenBank/DDBJ whole genome shotgun (WGS) entry which is preliminary data.</text>
</comment>
<reference evidence="8 9" key="1">
    <citation type="journal article" date="2024" name="Arch. Microbiol.">
        <title>Corallococcus caeni sp. nov., a novel myxobacterium isolated from activated sludge.</title>
        <authorList>
            <person name="Tomita S."/>
            <person name="Nakai R."/>
            <person name="Kuroda K."/>
            <person name="Kurashita H."/>
            <person name="Hatamoto M."/>
            <person name="Yamaguchi T."/>
            <person name="Narihiro T."/>
        </authorList>
    </citation>
    <scope>NUCLEOTIDE SEQUENCE [LARGE SCALE GENOMIC DNA]</scope>
    <source>
        <strain evidence="8 9">NO1</strain>
    </source>
</reference>
<sequence length="351" mass="39626">MRSAGGTVKRRKEAGWRDRVRVFGFMAIPSGLLWLGGGRLERRPGAAVVAARDLLLRPVCQRFSPLGGARVCPWGHRREGKSVAGAWAACDGPRRMRIATWNVNSVRARQQRLVNWLKSAQPDVLCLQELKCTDADFPFDAVKEAGYFAAVHGQKTYNGVAILAKTEPTDVVRGLSDGVDDTHARFISATVNGIRVVSAYAPNGQQVDSPAYVYKLEWYRRLRNYLDTRHKPDDLVVMGGDWNIAPDPIDVYDVAQWEGQTLFTVRERDALQQVCAFGLTDAFRKLHPDVQKFSWWDYRMLMFPKNKGVRIDHLFLTAPLVPRLAACDVDREERKGQQPSDHAPVWLELKD</sequence>
<dbReference type="InterPro" id="IPR005135">
    <property type="entry name" value="Endo/exonuclease/phosphatase"/>
</dbReference>
<keyword evidence="5" id="KW-0460">Magnesium</keyword>
<dbReference type="InterPro" id="IPR020847">
    <property type="entry name" value="AP_endonuclease_F1_BS"/>
</dbReference>
<dbReference type="PROSITE" id="PS00726">
    <property type="entry name" value="AP_NUCLEASE_F1_1"/>
    <property type="match status" value="1"/>
</dbReference>
<name>A0ABQ6QYI2_9BACT</name>
<dbReference type="Proteomes" id="UP001342631">
    <property type="component" value="Unassembled WGS sequence"/>
</dbReference>
<dbReference type="PANTHER" id="PTHR43250">
    <property type="entry name" value="EXODEOXYRIBONUCLEASE III"/>
    <property type="match status" value="1"/>
</dbReference>
<dbReference type="InterPro" id="IPR037493">
    <property type="entry name" value="ExoIII-like"/>
</dbReference>
<organism evidence="8 9">
    <name type="scientific">Corallococcus caeni</name>
    <dbReference type="NCBI Taxonomy" id="3082388"/>
    <lineage>
        <taxon>Bacteria</taxon>
        <taxon>Pseudomonadati</taxon>
        <taxon>Myxococcota</taxon>
        <taxon>Myxococcia</taxon>
        <taxon>Myxococcales</taxon>
        <taxon>Cystobacterineae</taxon>
        <taxon>Myxococcaceae</taxon>
        <taxon>Corallococcus</taxon>
    </lineage>
</organism>
<keyword evidence="3" id="KW-0479">Metal-binding</keyword>
<dbReference type="InterPro" id="IPR004808">
    <property type="entry name" value="AP_endonuc_1"/>
</dbReference>
<evidence type="ECO:0000256" key="2">
    <source>
        <dbReference type="ARBA" id="ARBA00007092"/>
    </source>
</evidence>
<feature type="domain" description="Endonuclease/exonuclease/phosphatase" evidence="7">
    <location>
        <begin position="99"/>
        <end position="342"/>
    </location>
</feature>
<keyword evidence="4" id="KW-0378">Hydrolase</keyword>
<keyword evidence="6" id="KW-0812">Transmembrane</keyword>
<dbReference type="Gene3D" id="3.60.10.10">
    <property type="entry name" value="Endonuclease/exonuclease/phosphatase"/>
    <property type="match status" value="1"/>
</dbReference>
<evidence type="ECO:0000256" key="5">
    <source>
        <dbReference type="ARBA" id="ARBA00022842"/>
    </source>
</evidence>
<comment type="similarity">
    <text evidence="2">Belongs to the DNA repair enzymes AP/ExoA family.</text>
</comment>
<proteinExistence type="inferred from homology"/>
<dbReference type="NCBIfam" id="TIGR00195">
    <property type="entry name" value="exoDNase_III"/>
    <property type="match status" value="1"/>
</dbReference>
<dbReference type="SUPFAM" id="SSF56219">
    <property type="entry name" value="DNase I-like"/>
    <property type="match status" value="1"/>
</dbReference>
<protein>
    <recommendedName>
        <fullName evidence="7">Endonuclease/exonuclease/phosphatase domain-containing protein</fullName>
    </recommendedName>
</protein>
<evidence type="ECO:0000256" key="1">
    <source>
        <dbReference type="ARBA" id="ARBA00001946"/>
    </source>
</evidence>
<dbReference type="InterPro" id="IPR036691">
    <property type="entry name" value="Endo/exonu/phosph_ase_sf"/>
</dbReference>
<keyword evidence="6" id="KW-0472">Membrane</keyword>
<comment type="cofactor">
    <cofactor evidence="1">
        <name>Mg(2+)</name>
        <dbReference type="ChEBI" id="CHEBI:18420"/>
    </cofactor>
</comment>
<evidence type="ECO:0000256" key="6">
    <source>
        <dbReference type="SAM" id="Phobius"/>
    </source>
</evidence>
<evidence type="ECO:0000313" key="9">
    <source>
        <dbReference type="Proteomes" id="UP001342631"/>
    </source>
</evidence>
<dbReference type="PROSITE" id="PS51435">
    <property type="entry name" value="AP_NUCLEASE_F1_4"/>
    <property type="match status" value="1"/>
</dbReference>
<feature type="transmembrane region" description="Helical" evidence="6">
    <location>
        <begin position="20"/>
        <end position="37"/>
    </location>
</feature>
<evidence type="ECO:0000313" key="8">
    <source>
        <dbReference type="EMBL" id="GMU09098.1"/>
    </source>
</evidence>
<gene>
    <name evidence="8" type="ORF">ASNO1_53510</name>
</gene>
<dbReference type="CDD" id="cd09086">
    <property type="entry name" value="ExoIII-like_AP-endo"/>
    <property type="match status" value="1"/>
</dbReference>
<evidence type="ECO:0000256" key="3">
    <source>
        <dbReference type="ARBA" id="ARBA00022723"/>
    </source>
</evidence>
<keyword evidence="6" id="KW-1133">Transmembrane helix</keyword>
<keyword evidence="9" id="KW-1185">Reference proteome</keyword>
<dbReference type="NCBIfam" id="TIGR00633">
    <property type="entry name" value="xth"/>
    <property type="match status" value="1"/>
</dbReference>
<dbReference type="Pfam" id="PF03372">
    <property type="entry name" value="Exo_endo_phos"/>
    <property type="match status" value="1"/>
</dbReference>
<accession>A0ABQ6QYI2</accession>
<evidence type="ECO:0000259" key="7">
    <source>
        <dbReference type="Pfam" id="PF03372"/>
    </source>
</evidence>
<evidence type="ECO:0000256" key="4">
    <source>
        <dbReference type="ARBA" id="ARBA00022801"/>
    </source>
</evidence>
<dbReference type="EMBL" id="BTTX01000005">
    <property type="protein sequence ID" value="GMU09098.1"/>
    <property type="molecule type" value="Genomic_DNA"/>
</dbReference>
<dbReference type="PANTHER" id="PTHR43250:SF2">
    <property type="entry name" value="EXODEOXYRIBONUCLEASE III"/>
    <property type="match status" value="1"/>
</dbReference>